<protein>
    <submittedName>
        <fullName evidence="1">Uncharacterized protein</fullName>
    </submittedName>
</protein>
<evidence type="ECO:0000313" key="2">
    <source>
        <dbReference type="Proteomes" id="UP000595332"/>
    </source>
</evidence>
<proteinExistence type="predicted"/>
<gene>
    <name evidence="1" type="ORF">NEJAP_0461</name>
</gene>
<dbReference type="Proteomes" id="UP000595332">
    <property type="component" value="Chromosome"/>
</dbReference>
<sequence>MFRLFAVLGAIVMFFIWLAPNNNTTSEYQPDITPVPAPLTAPIQKPLENTQQNAQPFLLNEYILQPKAEIHFSARLLGKERYRLGREADLSPYDFALGWGAMANPQVTDQIKISQSGRWFHWRADKLPIPRKELETSASNVHIIPANQAVKEQISRVDEGDIIQISGQLVDVRSTDGFFWNTSMTRQDVGAGACEILYATHIDVLPDPF</sequence>
<dbReference type="RefSeq" id="WP_201349123.1">
    <property type="nucleotide sequence ID" value="NZ_AP014546.1"/>
</dbReference>
<name>A0A7R6PF48_9GAMM</name>
<accession>A0A7R6PF48</accession>
<dbReference type="EMBL" id="AP014546">
    <property type="protein sequence ID" value="BBB28418.1"/>
    <property type="molecule type" value="Genomic_DNA"/>
</dbReference>
<evidence type="ECO:0000313" key="1">
    <source>
        <dbReference type="EMBL" id="BBB28418.1"/>
    </source>
</evidence>
<reference evidence="1 2" key="1">
    <citation type="journal article" date="2008" name="Int. J. Syst. Evol. Microbiol.">
        <title>Neptunomonas japonica sp. nov., an Osedax japonicus symbiont-like bacterium isolated from sediment adjacent to sperm whale carcasses off Kagoshima, Japan.</title>
        <authorList>
            <person name="Miyazaki M."/>
            <person name="Nogi Y."/>
            <person name="Fujiwara Y."/>
            <person name="Kawato M."/>
            <person name="Kubokawa K."/>
            <person name="Horikoshi K."/>
        </authorList>
    </citation>
    <scope>NUCLEOTIDE SEQUENCE [LARGE SCALE GENOMIC DNA]</scope>
    <source>
        <strain evidence="1 2">JAMM 1380</strain>
    </source>
</reference>
<dbReference type="KEGG" id="njp:NEJAP_0461"/>
<dbReference type="AlphaFoldDB" id="A0A7R6PF48"/>
<keyword evidence="2" id="KW-1185">Reference proteome</keyword>
<organism evidence="1 2">
    <name type="scientific">Neptunomonas japonica JAMM 1380</name>
    <dbReference type="NCBI Taxonomy" id="1441457"/>
    <lineage>
        <taxon>Bacteria</taxon>
        <taxon>Pseudomonadati</taxon>
        <taxon>Pseudomonadota</taxon>
        <taxon>Gammaproteobacteria</taxon>
        <taxon>Oceanospirillales</taxon>
        <taxon>Oceanospirillaceae</taxon>
        <taxon>Neptunomonas</taxon>
    </lineage>
</organism>